<dbReference type="Proteomes" id="UP000325273">
    <property type="component" value="Unassembled WGS sequence"/>
</dbReference>
<organism evidence="2 3">
    <name type="scientific">Paraburkholderia panacisoli</name>
    <dbReference type="NCBI Taxonomy" id="2603818"/>
    <lineage>
        <taxon>Bacteria</taxon>
        <taxon>Pseudomonadati</taxon>
        <taxon>Pseudomonadota</taxon>
        <taxon>Betaproteobacteria</taxon>
        <taxon>Burkholderiales</taxon>
        <taxon>Burkholderiaceae</taxon>
        <taxon>Paraburkholderia</taxon>
    </lineage>
</organism>
<comment type="caution">
    <text evidence="2">The sequence shown here is derived from an EMBL/GenBank/DDBJ whole genome shotgun (WGS) entry which is preliminary data.</text>
</comment>
<evidence type="ECO:0000313" key="2">
    <source>
        <dbReference type="EMBL" id="KAA1003745.1"/>
    </source>
</evidence>
<gene>
    <name evidence="2" type="ORF">FVF58_35385</name>
</gene>
<dbReference type="RefSeq" id="WP_149674364.1">
    <property type="nucleotide sequence ID" value="NZ_VTUZ01000033.1"/>
</dbReference>
<accession>A0A5B0GLS0</accession>
<dbReference type="EMBL" id="VTUZ01000033">
    <property type="protein sequence ID" value="KAA1003745.1"/>
    <property type="molecule type" value="Genomic_DNA"/>
</dbReference>
<dbReference type="AlphaFoldDB" id="A0A5B0GLS0"/>
<sequence>MMANSALAIWDGLRHTRTFLVDRITRGRAPSARAPQAGPPPQSACNSPDRLERIAAYAQSGYFHTEYTAGMFVVPLDIPSD</sequence>
<feature type="region of interest" description="Disordered" evidence="1">
    <location>
        <begin position="27"/>
        <end position="47"/>
    </location>
</feature>
<evidence type="ECO:0000313" key="3">
    <source>
        <dbReference type="Proteomes" id="UP000325273"/>
    </source>
</evidence>
<keyword evidence="3" id="KW-1185">Reference proteome</keyword>
<name>A0A5B0GLS0_9BURK</name>
<proteinExistence type="predicted"/>
<reference evidence="2 3" key="1">
    <citation type="submission" date="2019-08" db="EMBL/GenBank/DDBJ databases">
        <title>Paraburkholderia sp. DCY113.</title>
        <authorList>
            <person name="Kang J."/>
        </authorList>
    </citation>
    <scope>NUCLEOTIDE SEQUENCE [LARGE SCALE GENOMIC DNA]</scope>
    <source>
        <strain evidence="2 3">DCY113</strain>
    </source>
</reference>
<protein>
    <submittedName>
        <fullName evidence="2">Uncharacterized protein</fullName>
    </submittedName>
</protein>
<evidence type="ECO:0000256" key="1">
    <source>
        <dbReference type="SAM" id="MobiDB-lite"/>
    </source>
</evidence>